<keyword evidence="15" id="KW-1185">Reference proteome</keyword>
<feature type="domain" description="EXS" evidence="12">
    <location>
        <begin position="545"/>
        <end position="739"/>
    </location>
</feature>
<name>A0ABQ8CEX8_BRANA</name>
<feature type="domain" description="SPX" evidence="13">
    <location>
        <begin position="10"/>
        <end position="285"/>
    </location>
</feature>
<comment type="caution">
    <text evidence="14">The sequence shown here is derived from an EMBL/GenBank/DDBJ whole genome shotgun (WGS) entry which is preliminary data.</text>
</comment>
<evidence type="ECO:0000256" key="8">
    <source>
        <dbReference type="ARBA" id="ARBA00023136"/>
    </source>
</evidence>
<dbReference type="PROSITE" id="PS51380">
    <property type="entry name" value="EXS"/>
    <property type="match status" value="1"/>
</dbReference>
<dbReference type="PANTHER" id="PTHR10783">
    <property type="entry name" value="XENOTROPIC AND POLYTROPIC RETROVIRUS RECEPTOR 1-RELATED"/>
    <property type="match status" value="1"/>
</dbReference>
<keyword evidence="8 11" id="KW-0472">Membrane</keyword>
<dbReference type="Proteomes" id="UP000824890">
    <property type="component" value="Unassembled WGS sequence"/>
</dbReference>
<feature type="transmembrane region" description="Helical" evidence="11">
    <location>
        <begin position="461"/>
        <end position="479"/>
    </location>
</feature>
<feature type="transmembrane region" description="Helical" evidence="11">
    <location>
        <begin position="613"/>
        <end position="635"/>
    </location>
</feature>
<gene>
    <name evidence="14" type="ORF">HID58_030088</name>
</gene>
<evidence type="ECO:0000313" key="14">
    <source>
        <dbReference type="EMBL" id="KAH0915642.1"/>
    </source>
</evidence>
<feature type="non-terminal residue" evidence="14">
    <location>
        <position position="1"/>
    </location>
</feature>
<evidence type="ECO:0000256" key="1">
    <source>
        <dbReference type="ARBA" id="ARBA00004651"/>
    </source>
</evidence>
<accession>A0ABQ8CEX8</accession>
<keyword evidence="7 11" id="KW-1133">Transmembrane helix</keyword>
<comment type="function">
    <text evidence="9">May transport inorganic phosphate (Pi).</text>
</comment>
<keyword evidence="4" id="KW-1003">Cell membrane</keyword>
<evidence type="ECO:0000259" key="12">
    <source>
        <dbReference type="PROSITE" id="PS51380"/>
    </source>
</evidence>
<evidence type="ECO:0000256" key="5">
    <source>
        <dbReference type="ARBA" id="ARBA00022592"/>
    </source>
</evidence>
<organism evidence="14 15">
    <name type="scientific">Brassica napus</name>
    <name type="common">Rape</name>
    <dbReference type="NCBI Taxonomy" id="3708"/>
    <lineage>
        <taxon>Eukaryota</taxon>
        <taxon>Viridiplantae</taxon>
        <taxon>Streptophyta</taxon>
        <taxon>Embryophyta</taxon>
        <taxon>Tracheophyta</taxon>
        <taxon>Spermatophyta</taxon>
        <taxon>Magnoliopsida</taxon>
        <taxon>eudicotyledons</taxon>
        <taxon>Gunneridae</taxon>
        <taxon>Pentapetalae</taxon>
        <taxon>rosids</taxon>
        <taxon>malvids</taxon>
        <taxon>Brassicales</taxon>
        <taxon>Brassicaceae</taxon>
        <taxon>Brassiceae</taxon>
        <taxon>Brassica</taxon>
    </lineage>
</organism>
<feature type="transmembrane region" description="Helical" evidence="11">
    <location>
        <begin position="585"/>
        <end position="601"/>
    </location>
</feature>
<dbReference type="PANTHER" id="PTHR10783:SF99">
    <property type="entry name" value="PHOSPHATE TRANSPORTER PHO1 HOMOLOG 4"/>
    <property type="match status" value="1"/>
</dbReference>
<proteinExistence type="inferred from homology"/>
<feature type="transmembrane region" description="Helical" evidence="11">
    <location>
        <begin position="656"/>
        <end position="676"/>
    </location>
</feature>
<evidence type="ECO:0000256" key="11">
    <source>
        <dbReference type="SAM" id="Phobius"/>
    </source>
</evidence>
<dbReference type="EMBL" id="JAGKQM010000008">
    <property type="protein sequence ID" value="KAH0915642.1"/>
    <property type="molecule type" value="Genomic_DNA"/>
</dbReference>
<evidence type="ECO:0000256" key="3">
    <source>
        <dbReference type="ARBA" id="ARBA00022448"/>
    </source>
</evidence>
<feature type="transmembrane region" description="Helical" evidence="11">
    <location>
        <begin position="336"/>
        <end position="359"/>
    </location>
</feature>
<sequence>LNKTKRNEKMRFGRQFVSKMIPEWQEAYIDYAYLKTILQDIQATRKISVSNSQSKPSFARNLTKRYTRNASVSENHVIVFNAVTHADFEHDMTYETAFLKAGEPGGDSEAAFFRTLDREFNKVNSFYKLKVEKARHESLALTRQMEALVAFRFRVKEKKPSSTDSVSVDINALSSKSKENKVTVGDLIKNEANESILEGIRMNRTLETPLSAIKTILKVHKQEELKFTRENLKKVEERLQRAFIEFYQKLGHLKNYSFLNTSAVSKIMKKYDKISARNAAKQYMEMVDSSYLTSSDEIHKLMVRVESTFIQHFSNSNRRQGMNLLRPKENKELHRTTFSTGFFFGCATSLIIALALIIHARNIMGTPGQRTYMETMFPLYRFFGFVVLHVVMYAANIYFWGIYRVNYSFIFGFKQGTELGYRHVLLLSFGLGTLSLCAVLLNLDMEMDSQTKDYRIVTELIPLFLLALVVAITLCPFNILYRSSRFFFLTVLFRCIAAPFYTVNLPDFFLADQLTSQVQSLRSLEFYICYYGFGDFRQRQRNTCRSNDVFTTFYFIVAVIPYWLRFLQCIRRIIEENDLSHGYNAIKYLLTIVAACLRTAYTLNRGTTWNITAWIFSGVATLYATYWDIVIDWGLLQRGCKNSFLREKLLVPHKTVYYAAMVLNVLLRLVWLQTVLDLKFSFLHRETLVALLACLEIIRRGIWNFFRLENEHLNNVGKFRAFKSVPLPFNYQEDRDQDN</sequence>
<dbReference type="InterPro" id="IPR004331">
    <property type="entry name" value="SPX_dom"/>
</dbReference>
<keyword evidence="6 11" id="KW-0812">Transmembrane</keyword>
<evidence type="ECO:0000256" key="7">
    <source>
        <dbReference type="ARBA" id="ARBA00022989"/>
    </source>
</evidence>
<dbReference type="Pfam" id="PF03105">
    <property type="entry name" value="SPX"/>
    <property type="match status" value="1"/>
</dbReference>
<reference evidence="14 15" key="1">
    <citation type="submission" date="2021-05" db="EMBL/GenBank/DDBJ databases">
        <title>Genome Assembly of Synthetic Allotetraploid Brassica napus Reveals Homoeologous Exchanges between Subgenomes.</title>
        <authorList>
            <person name="Davis J.T."/>
        </authorList>
    </citation>
    <scope>NUCLEOTIDE SEQUENCE [LARGE SCALE GENOMIC DNA]</scope>
    <source>
        <strain evidence="15">cv. Da-Ae</strain>
        <tissue evidence="14">Seedling</tissue>
    </source>
</reference>
<feature type="transmembrane region" description="Helical" evidence="11">
    <location>
        <begin position="379"/>
        <end position="403"/>
    </location>
</feature>
<evidence type="ECO:0008006" key="16">
    <source>
        <dbReference type="Google" id="ProtNLM"/>
    </source>
</evidence>
<evidence type="ECO:0000256" key="4">
    <source>
        <dbReference type="ARBA" id="ARBA00022475"/>
    </source>
</evidence>
<dbReference type="CDD" id="cd14476">
    <property type="entry name" value="SPX_PHO1_like"/>
    <property type="match status" value="1"/>
</dbReference>
<feature type="coiled-coil region" evidence="10">
    <location>
        <begin position="218"/>
        <end position="245"/>
    </location>
</feature>
<dbReference type="Pfam" id="PF03124">
    <property type="entry name" value="EXS"/>
    <property type="match status" value="1"/>
</dbReference>
<evidence type="ECO:0000256" key="2">
    <source>
        <dbReference type="ARBA" id="ARBA00009665"/>
    </source>
</evidence>
<dbReference type="InterPro" id="IPR004342">
    <property type="entry name" value="EXS_C"/>
</dbReference>
<keyword evidence="5" id="KW-0592">Phosphate transport</keyword>
<keyword evidence="3" id="KW-0813">Transport</keyword>
<protein>
    <recommendedName>
        <fullName evidence="16">Phosphate transporter PHO1-like protein 5</fullName>
    </recommendedName>
</protein>
<keyword evidence="10" id="KW-0175">Coiled coil</keyword>
<evidence type="ECO:0000256" key="6">
    <source>
        <dbReference type="ARBA" id="ARBA00022692"/>
    </source>
</evidence>
<dbReference type="InterPro" id="IPR034092">
    <property type="entry name" value="PHO1_SPX"/>
</dbReference>
<feature type="transmembrane region" description="Helical" evidence="11">
    <location>
        <begin position="424"/>
        <end position="441"/>
    </location>
</feature>
<dbReference type="PROSITE" id="PS51382">
    <property type="entry name" value="SPX"/>
    <property type="match status" value="1"/>
</dbReference>
<feature type="transmembrane region" description="Helical" evidence="11">
    <location>
        <begin position="486"/>
        <end position="503"/>
    </location>
</feature>
<comment type="subcellular location">
    <subcellularLocation>
        <location evidence="1">Cell membrane</location>
        <topology evidence="1">Multi-pass membrane protein</topology>
    </subcellularLocation>
</comment>
<feature type="transmembrane region" description="Helical" evidence="11">
    <location>
        <begin position="549"/>
        <end position="564"/>
    </location>
</feature>
<evidence type="ECO:0000256" key="10">
    <source>
        <dbReference type="SAM" id="Coils"/>
    </source>
</evidence>
<comment type="similarity">
    <text evidence="2">Belongs to the SYG1 (TC 2.A.94) family.</text>
</comment>
<evidence type="ECO:0000256" key="9">
    <source>
        <dbReference type="ARBA" id="ARBA00043939"/>
    </source>
</evidence>
<evidence type="ECO:0000259" key="13">
    <source>
        <dbReference type="PROSITE" id="PS51382"/>
    </source>
</evidence>
<evidence type="ECO:0000313" key="15">
    <source>
        <dbReference type="Proteomes" id="UP000824890"/>
    </source>
</evidence>